<dbReference type="STRING" id="1715285.SOFFGTOCOR_0507"/>
<dbReference type="Pfam" id="PF04055">
    <property type="entry name" value="Radical_SAM"/>
    <property type="match status" value="1"/>
</dbReference>
<dbReference type="InterPro" id="IPR010722">
    <property type="entry name" value="BATS_dom"/>
</dbReference>
<evidence type="ECO:0000259" key="7">
    <source>
        <dbReference type="PROSITE" id="PS51918"/>
    </source>
</evidence>
<dbReference type="GO" id="GO:0051539">
    <property type="term" value="F:4 iron, 4 sulfur cluster binding"/>
    <property type="evidence" value="ECO:0007669"/>
    <property type="project" value="UniProtKB-KW"/>
</dbReference>
<dbReference type="PROSITE" id="PS51918">
    <property type="entry name" value="RADICAL_SAM"/>
    <property type="match status" value="1"/>
</dbReference>
<evidence type="ECO:0000256" key="6">
    <source>
        <dbReference type="ARBA" id="ARBA00023014"/>
    </source>
</evidence>
<keyword evidence="6" id="KW-0411">Iron-sulfur</keyword>
<keyword evidence="2" id="KW-0004">4Fe-4S</keyword>
<keyword evidence="5" id="KW-0408">Iron</keyword>
<dbReference type="InterPro" id="IPR013785">
    <property type="entry name" value="Aldolase_TIM"/>
</dbReference>
<dbReference type="NCBIfam" id="TIGR02351">
    <property type="entry name" value="thiH"/>
    <property type="match status" value="1"/>
</dbReference>
<dbReference type="InterPro" id="IPR012726">
    <property type="entry name" value="ThiH"/>
</dbReference>
<dbReference type="SFLD" id="SFLDG01081">
    <property type="entry name" value="cleavage_of_the_Ca-Cb_bond_in"/>
    <property type="match status" value="1"/>
</dbReference>
<evidence type="ECO:0000256" key="2">
    <source>
        <dbReference type="ARBA" id="ARBA00022485"/>
    </source>
</evidence>
<keyword evidence="4" id="KW-0479">Metal-binding</keyword>
<dbReference type="Proteomes" id="UP000242301">
    <property type="component" value="Unassembled WGS sequence"/>
</dbReference>
<proteinExistence type="predicted"/>
<keyword evidence="3" id="KW-0949">S-adenosyl-L-methionine</keyword>
<evidence type="ECO:0000313" key="8">
    <source>
        <dbReference type="EMBL" id="CRK85914.1"/>
    </source>
</evidence>
<evidence type="ECO:0000256" key="5">
    <source>
        <dbReference type="ARBA" id="ARBA00023004"/>
    </source>
</evidence>
<dbReference type="SFLD" id="SFLDG01060">
    <property type="entry name" value="BATS_domain_containing"/>
    <property type="match status" value="1"/>
</dbReference>
<dbReference type="Gene3D" id="3.20.20.70">
    <property type="entry name" value="Aldolase class I"/>
    <property type="match status" value="1"/>
</dbReference>
<dbReference type="PANTHER" id="PTHR43583:SF1">
    <property type="entry name" value="2-IMINOACETATE SYNTHASE"/>
    <property type="match status" value="1"/>
</dbReference>
<organism evidence="8 9">
    <name type="scientific">Candidatus Providencia siddallii</name>
    <dbReference type="NCBI Taxonomy" id="1715285"/>
    <lineage>
        <taxon>Bacteria</taxon>
        <taxon>Pseudomonadati</taxon>
        <taxon>Pseudomonadota</taxon>
        <taxon>Gammaproteobacteria</taxon>
        <taxon>Enterobacterales</taxon>
        <taxon>Morganellaceae</taxon>
        <taxon>Providencia</taxon>
    </lineage>
</organism>
<evidence type="ECO:0000256" key="1">
    <source>
        <dbReference type="ARBA" id="ARBA00001966"/>
    </source>
</evidence>
<protein>
    <submittedName>
        <fullName evidence="8">2-iminoacetate synthase</fullName>
        <ecNumber evidence="8">4.1.99.19</ecNumber>
    </submittedName>
</protein>
<dbReference type="GO" id="GO:0005506">
    <property type="term" value="F:iron ion binding"/>
    <property type="evidence" value="ECO:0007669"/>
    <property type="project" value="InterPro"/>
</dbReference>
<dbReference type="SUPFAM" id="SSF102114">
    <property type="entry name" value="Radical SAM enzymes"/>
    <property type="match status" value="1"/>
</dbReference>
<dbReference type="InterPro" id="IPR034428">
    <property type="entry name" value="ThiH/NoCL/HydG-like"/>
</dbReference>
<evidence type="ECO:0000313" key="9">
    <source>
        <dbReference type="Proteomes" id="UP000242301"/>
    </source>
</evidence>
<keyword evidence="8" id="KW-0456">Lyase</keyword>
<dbReference type="InterPro" id="IPR058240">
    <property type="entry name" value="rSAM_sf"/>
</dbReference>
<feature type="domain" description="Radical SAM core" evidence="7">
    <location>
        <begin position="72"/>
        <end position="302"/>
    </location>
</feature>
<dbReference type="Pfam" id="PF06968">
    <property type="entry name" value="BATS"/>
    <property type="match status" value="1"/>
</dbReference>
<dbReference type="SFLD" id="SFLDF00301">
    <property type="entry name" value="2-iminoacetate_synthase_(ThiH)"/>
    <property type="match status" value="1"/>
</dbReference>
<evidence type="ECO:0000256" key="4">
    <source>
        <dbReference type="ARBA" id="ARBA00022723"/>
    </source>
</evidence>
<keyword evidence="9" id="KW-1185">Reference proteome</keyword>
<dbReference type="PANTHER" id="PTHR43583">
    <property type="entry name" value="2-IMINOACETATE SYNTHASE"/>
    <property type="match status" value="1"/>
</dbReference>
<dbReference type="InterPro" id="IPR007197">
    <property type="entry name" value="rSAM"/>
</dbReference>
<sequence length="373" mass="43355">MSRSFCDRFKELDWDNIRLRIYNKTINDVERALARDILSLDDFMSLLSPAALFFIEKMAQKAQYLTRKRFGNIVSFYLPLYLSNLCTNECTYCGFSISNRIKRKVLNYSEIINECEKINEIGFNNILIVTGDCQSKVGINYFLRVIPIIRKYFSSLMMEVQPLNINEYSKLKTIGLDGVLIYQETYNKQAYKLHHIKGDKQNFYWRMETPERIGKAGIDKIGLGALIGLSNCWRTEYYIVAEHLFFLERYFWKSRFSISFPRLRPCVGGVDLNLSIKEAELLQLICAFRLLSSNVELSLSTRESPYFRDNVIPIAINNISAGSKTQPGGYVDSSKELEQFSPYDNRSVLEIANVLIKSGLQPVWKDWEYYLGR</sequence>
<name>A0A0M6W7P0_9GAMM</name>
<comment type="cofactor">
    <cofactor evidence="1">
        <name>[4Fe-4S] cluster</name>
        <dbReference type="ChEBI" id="CHEBI:49883"/>
    </cofactor>
</comment>
<gene>
    <name evidence="8" type="primary">thiH</name>
    <name evidence="8" type="ORF">SOFFGTOCOR_0507</name>
</gene>
<accession>A0A0M6W7P0</accession>
<dbReference type="EMBL" id="CVRF01000003">
    <property type="protein sequence ID" value="CRK85914.1"/>
    <property type="molecule type" value="Genomic_DNA"/>
</dbReference>
<dbReference type="GO" id="GO:0036355">
    <property type="term" value="F:2-iminoacetate synthase activity"/>
    <property type="evidence" value="ECO:0007669"/>
    <property type="project" value="UniProtKB-EC"/>
</dbReference>
<dbReference type="SFLD" id="SFLDS00029">
    <property type="entry name" value="Radical_SAM"/>
    <property type="match status" value="1"/>
</dbReference>
<reference evidence="9" key="1">
    <citation type="submission" date="2015-05" db="EMBL/GenBank/DDBJ databases">
        <authorList>
            <person name="Manzano-Marin A."/>
        </authorList>
    </citation>
    <scope>NUCLEOTIDE SEQUENCE [LARGE SCALE GENOMIC DNA]</scope>
    <source>
        <strain evidence="9">officinalis</strain>
    </source>
</reference>
<evidence type="ECO:0000256" key="3">
    <source>
        <dbReference type="ARBA" id="ARBA00022691"/>
    </source>
</evidence>
<dbReference type="EC" id="4.1.99.19" evidence="8"/>
<dbReference type="CDD" id="cd01335">
    <property type="entry name" value="Radical_SAM"/>
    <property type="match status" value="1"/>
</dbReference>
<dbReference type="SMART" id="SM00876">
    <property type="entry name" value="BATS"/>
    <property type="match status" value="1"/>
</dbReference>
<dbReference type="AlphaFoldDB" id="A0A0M6W7P0"/>